<evidence type="ECO:0000313" key="8">
    <source>
        <dbReference type="Proteomes" id="UP000469558"/>
    </source>
</evidence>
<comment type="caution">
    <text evidence="7">The sequence shown here is derived from an EMBL/GenBank/DDBJ whole genome shotgun (WGS) entry which is preliminary data.</text>
</comment>
<dbReference type="PROSITE" id="PS50011">
    <property type="entry name" value="PROTEIN_KINASE_DOM"/>
    <property type="match status" value="1"/>
</dbReference>
<feature type="region of interest" description="Disordered" evidence="5">
    <location>
        <begin position="1"/>
        <end position="20"/>
    </location>
</feature>
<dbReference type="Gene3D" id="1.10.510.10">
    <property type="entry name" value="Transferase(Phosphotransferase) domain 1"/>
    <property type="match status" value="1"/>
</dbReference>
<keyword evidence="3 7" id="KW-0418">Kinase</keyword>
<proteinExistence type="predicted"/>
<keyword evidence="2" id="KW-0547">Nucleotide-binding</keyword>
<evidence type="ECO:0000256" key="1">
    <source>
        <dbReference type="ARBA" id="ARBA00022679"/>
    </source>
</evidence>
<evidence type="ECO:0000256" key="3">
    <source>
        <dbReference type="ARBA" id="ARBA00022777"/>
    </source>
</evidence>
<evidence type="ECO:0000256" key="4">
    <source>
        <dbReference type="ARBA" id="ARBA00022840"/>
    </source>
</evidence>
<dbReference type="InterPro" id="IPR011009">
    <property type="entry name" value="Kinase-like_dom_sf"/>
</dbReference>
<reference evidence="7 8" key="1">
    <citation type="submission" date="2018-05" db="EMBL/GenBank/DDBJ databases">
        <title>Genome sequencing and assembly of the regulated plant pathogen Lachnellula willkommii and related sister species for the development of diagnostic species identification markers.</title>
        <authorList>
            <person name="Giroux E."/>
            <person name="Bilodeau G."/>
        </authorList>
    </citation>
    <scope>NUCLEOTIDE SEQUENCE [LARGE SCALE GENOMIC DNA]</scope>
    <source>
        <strain evidence="7 8">CBS 268.59</strain>
    </source>
</reference>
<feature type="non-terminal residue" evidence="7">
    <location>
        <position position="1"/>
    </location>
</feature>
<name>A0A8T9BSX0_9HELO</name>
<accession>A0A8T9BSX0</accession>
<dbReference type="Proteomes" id="UP000469558">
    <property type="component" value="Unassembled WGS sequence"/>
</dbReference>
<dbReference type="EMBL" id="QGMK01002447">
    <property type="protein sequence ID" value="TVY58561.1"/>
    <property type="molecule type" value="Genomic_DNA"/>
</dbReference>
<evidence type="ECO:0000259" key="6">
    <source>
        <dbReference type="PROSITE" id="PS50011"/>
    </source>
</evidence>
<keyword evidence="7" id="KW-0675">Receptor</keyword>
<evidence type="ECO:0000256" key="5">
    <source>
        <dbReference type="SAM" id="MobiDB-lite"/>
    </source>
</evidence>
<sequence>MEFNEAARDRPRLPPTGIEPIDEYGHGVSACRTSDKKSLIIFPESYKPADDPYYEDPDGSAFAWQNQEDAMDQLSWLKRIHEVNGADSHPRVQRLIQIQPGTEFPIVEFISKGDLYSFLRANPKPQVPSGKGSENPLALKLRWALNIASALAFLHTKSIIFEGLSPNTVHLRSDLSAVLVNLDVAAYKEQPGSDGVADGYLSPDWHQSPLADQPETWITTKQDVFAFGSLLYYLVEEEDPESFEGEDDMPELEEGGLGDIVRKCWLGEFETMDEVVR</sequence>
<feature type="domain" description="Protein kinase" evidence="6">
    <location>
        <begin position="18"/>
        <end position="277"/>
    </location>
</feature>
<dbReference type="InterPro" id="IPR051681">
    <property type="entry name" value="Ser/Thr_Kinases-Pseudokinases"/>
</dbReference>
<evidence type="ECO:0000313" key="7">
    <source>
        <dbReference type="EMBL" id="TVY58561.1"/>
    </source>
</evidence>
<protein>
    <submittedName>
        <fullName evidence="7">Receptor-interacting serine/threonine-protein kinase</fullName>
    </submittedName>
</protein>
<dbReference type="InterPro" id="IPR000719">
    <property type="entry name" value="Prot_kinase_dom"/>
</dbReference>
<evidence type="ECO:0000256" key="2">
    <source>
        <dbReference type="ARBA" id="ARBA00022741"/>
    </source>
</evidence>
<dbReference type="SUPFAM" id="SSF56112">
    <property type="entry name" value="Protein kinase-like (PK-like)"/>
    <property type="match status" value="1"/>
</dbReference>
<organism evidence="7 8">
    <name type="scientific">Lachnellula suecica</name>
    <dbReference type="NCBI Taxonomy" id="602035"/>
    <lineage>
        <taxon>Eukaryota</taxon>
        <taxon>Fungi</taxon>
        <taxon>Dikarya</taxon>
        <taxon>Ascomycota</taxon>
        <taxon>Pezizomycotina</taxon>
        <taxon>Leotiomycetes</taxon>
        <taxon>Helotiales</taxon>
        <taxon>Lachnaceae</taxon>
        <taxon>Lachnellula</taxon>
    </lineage>
</organism>
<keyword evidence="1" id="KW-0808">Transferase</keyword>
<dbReference type="OrthoDB" id="1668230at2759"/>
<dbReference type="GO" id="GO:0004674">
    <property type="term" value="F:protein serine/threonine kinase activity"/>
    <property type="evidence" value="ECO:0007669"/>
    <property type="project" value="TreeGrafter"/>
</dbReference>
<keyword evidence="8" id="KW-1185">Reference proteome</keyword>
<dbReference type="PANTHER" id="PTHR44329:SF288">
    <property type="entry name" value="MITOGEN-ACTIVATED PROTEIN KINASE KINASE KINASE 20"/>
    <property type="match status" value="1"/>
</dbReference>
<dbReference type="PANTHER" id="PTHR44329">
    <property type="entry name" value="SERINE/THREONINE-PROTEIN KINASE TNNI3K-RELATED"/>
    <property type="match status" value="1"/>
</dbReference>
<gene>
    <name evidence="7" type="primary">RIPK1</name>
    <name evidence="7" type="ORF">LSUE1_G008241</name>
</gene>
<dbReference type="Pfam" id="PF07714">
    <property type="entry name" value="PK_Tyr_Ser-Thr"/>
    <property type="match status" value="1"/>
</dbReference>
<dbReference type="GO" id="GO:0005524">
    <property type="term" value="F:ATP binding"/>
    <property type="evidence" value="ECO:0007669"/>
    <property type="project" value="UniProtKB-KW"/>
</dbReference>
<dbReference type="AlphaFoldDB" id="A0A8T9BSX0"/>
<keyword evidence="4" id="KW-0067">ATP-binding</keyword>
<dbReference type="InterPro" id="IPR001245">
    <property type="entry name" value="Ser-Thr/Tyr_kinase_cat_dom"/>
</dbReference>
<feature type="compositionally biased region" description="Basic and acidic residues" evidence="5">
    <location>
        <begin position="1"/>
        <end position="12"/>
    </location>
</feature>